<sequence>MHLPRLPENGMIAPSGERHQRERKLETISKKPKSMSKVLLAGIFILPGLPGDFRAAVSVNRVRVERFRLAPARRSSYNRNFHHFVLKYEIPSSLQKVQFANFKEMRSQTYFQILERVDKAAKERDG</sequence>
<keyword evidence="3" id="KW-1185">Reference proteome</keyword>
<reference evidence="2" key="2">
    <citation type="submission" date="2015-06" db="UniProtKB">
        <authorList>
            <consortium name="EnsemblMetazoa"/>
        </authorList>
    </citation>
    <scope>IDENTIFICATION</scope>
</reference>
<dbReference type="EMBL" id="CAQQ02198509">
    <property type="status" value="NOT_ANNOTATED_CDS"/>
    <property type="molecule type" value="Genomic_DNA"/>
</dbReference>
<dbReference type="HOGENOM" id="CLU_1984117_0_0_1"/>
<proteinExistence type="predicted"/>
<feature type="region of interest" description="Disordered" evidence="1">
    <location>
        <begin position="1"/>
        <end position="22"/>
    </location>
</feature>
<dbReference type="AlphaFoldDB" id="T1GM39"/>
<organism evidence="2 3">
    <name type="scientific">Megaselia scalaris</name>
    <name type="common">Humpbacked fly</name>
    <name type="synonym">Phora scalaris</name>
    <dbReference type="NCBI Taxonomy" id="36166"/>
    <lineage>
        <taxon>Eukaryota</taxon>
        <taxon>Metazoa</taxon>
        <taxon>Ecdysozoa</taxon>
        <taxon>Arthropoda</taxon>
        <taxon>Hexapoda</taxon>
        <taxon>Insecta</taxon>
        <taxon>Pterygota</taxon>
        <taxon>Neoptera</taxon>
        <taxon>Endopterygota</taxon>
        <taxon>Diptera</taxon>
        <taxon>Brachycera</taxon>
        <taxon>Muscomorpha</taxon>
        <taxon>Platypezoidea</taxon>
        <taxon>Phoridae</taxon>
        <taxon>Megaseliini</taxon>
        <taxon>Megaselia</taxon>
    </lineage>
</organism>
<name>T1GM39_MEGSC</name>
<dbReference type="EMBL" id="CAQQ02198512">
    <property type="status" value="NOT_ANNOTATED_CDS"/>
    <property type="molecule type" value="Genomic_DNA"/>
</dbReference>
<dbReference type="EMBL" id="CAQQ02198510">
    <property type="status" value="NOT_ANNOTATED_CDS"/>
    <property type="molecule type" value="Genomic_DNA"/>
</dbReference>
<accession>T1GM39</accession>
<evidence type="ECO:0000313" key="3">
    <source>
        <dbReference type="Proteomes" id="UP000015102"/>
    </source>
</evidence>
<dbReference type="EMBL" id="CAQQ02198511">
    <property type="status" value="NOT_ANNOTATED_CDS"/>
    <property type="molecule type" value="Genomic_DNA"/>
</dbReference>
<evidence type="ECO:0000313" key="2">
    <source>
        <dbReference type="EnsemblMetazoa" id="MESCA004607-PA"/>
    </source>
</evidence>
<protein>
    <submittedName>
        <fullName evidence="2">Uncharacterized protein</fullName>
    </submittedName>
</protein>
<reference evidence="3" key="1">
    <citation type="submission" date="2013-02" db="EMBL/GenBank/DDBJ databases">
        <authorList>
            <person name="Hughes D."/>
        </authorList>
    </citation>
    <scope>NUCLEOTIDE SEQUENCE</scope>
    <source>
        <strain>Durham</strain>
        <strain evidence="3">NC isolate 2 -- Noor lab</strain>
    </source>
</reference>
<dbReference type="EnsemblMetazoa" id="MESCA004607-RA">
    <property type="protein sequence ID" value="MESCA004607-PA"/>
    <property type="gene ID" value="MESCA004607"/>
</dbReference>
<dbReference type="Proteomes" id="UP000015102">
    <property type="component" value="Unassembled WGS sequence"/>
</dbReference>
<evidence type="ECO:0000256" key="1">
    <source>
        <dbReference type="SAM" id="MobiDB-lite"/>
    </source>
</evidence>